<sequence length="72" mass="8280">MMINYAYDDKYLWPPAIQLGTAILQDATMPLIWAAYICFIPTIRHGFIEMFRCAARRTVIPAVRMAWPSVST</sequence>
<organism evidence="1 2">
    <name type="scientific">Caenorhabditis auriculariae</name>
    <dbReference type="NCBI Taxonomy" id="2777116"/>
    <lineage>
        <taxon>Eukaryota</taxon>
        <taxon>Metazoa</taxon>
        <taxon>Ecdysozoa</taxon>
        <taxon>Nematoda</taxon>
        <taxon>Chromadorea</taxon>
        <taxon>Rhabditida</taxon>
        <taxon>Rhabditina</taxon>
        <taxon>Rhabditomorpha</taxon>
        <taxon>Rhabditoidea</taxon>
        <taxon>Rhabditidae</taxon>
        <taxon>Peloderinae</taxon>
        <taxon>Caenorhabditis</taxon>
    </lineage>
</organism>
<reference evidence="1" key="1">
    <citation type="submission" date="2020-10" db="EMBL/GenBank/DDBJ databases">
        <authorList>
            <person name="Kikuchi T."/>
        </authorList>
    </citation>
    <scope>NUCLEOTIDE SEQUENCE</scope>
    <source>
        <strain evidence="1">NKZ352</strain>
    </source>
</reference>
<dbReference type="Proteomes" id="UP000835052">
    <property type="component" value="Unassembled WGS sequence"/>
</dbReference>
<dbReference type="AlphaFoldDB" id="A0A8S1HP56"/>
<name>A0A8S1HP56_9PELO</name>
<comment type="caution">
    <text evidence="1">The sequence shown here is derived from an EMBL/GenBank/DDBJ whole genome shotgun (WGS) entry which is preliminary data.</text>
</comment>
<keyword evidence="2" id="KW-1185">Reference proteome</keyword>
<protein>
    <submittedName>
        <fullName evidence="1">Uncharacterized protein</fullName>
    </submittedName>
</protein>
<proteinExistence type="predicted"/>
<evidence type="ECO:0000313" key="2">
    <source>
        <dbReference type="Proteomes" id="UP000835052"/>
    </source>
</evidence>
<accession>A0A8S1HP56</accession>
<evidence type="ECO:0000313" key="1">
    <source>
        <dbReference type="EMBL" id="CAD6197639.1"/>
    </source>
</evidence>
<dbReference type="EMBL" id="CAJGYM010000100">
    <property type="protein sequence ID" value="CAD6197639.1"/>
    <property type="molecule type" value="Genomic_DNA"/>
</dbReference>
<gene>
    <name evidence="1" type="ORF">CAUJ_LOCUS13548</name>
</gene>